<dbReference type="AlphaFoldDB" id="A0A7J7RAX0"/>
<feature type="signal peptide" evidence="2">
    <location>
        <begin position="1"/>
        <end position="20"/>
    </location>
</feature>
<dbReference type="Proteomes" id="UP000585614">
    <property type="component" value="Unassembled WGS sequence"/>
</dbReference>
<comment type="caution">
    <text evidence="3">The sequence shown here is derived from an EMBL/GenBank/DDBJ whole genome shotgun (WGS) entry which is preliminary data.</text>
</comment>
<evidence type="ECO:0000256" key="1">
    <source>
        <dbReference type="SAM" id="MobiDB-lite"/>
    </source>
</evidence>
<name>A0A7J7RAX0_RHIFE</name>
<evidence type="ECO:0000313" key="3">
    <source>
        <dbReference type="EMBL" id="KAF6273248.1"/>
    </source>
</evidence>
<evidence type="ECO:0000256" key="2">
    <source>
        <dbReference type="SAM" id="SignalP"/>
    </source>
</evidence>
<gene>
    <name evidence="3" type="ORF">mRhiFer1_009532</name>
</gene>
<protein>
    <submittedName>
        <fullName evidence="3">Uncharacterized protein</fullName>
    </submittedName>
</protein>
<feature type="compositionally biased region" description="Basic and acidic residues" evidence="1">
    <location>
        <begin position="166"/>
        <end position="177"/>
    </location>
</feature>
<keyword evidence="2" id="KW-0732">Signal</keyword>
<dbReference type="EMBL" id="JACAGC010000028">
    <property type="protein sequence ID" value="KAF6273248.1"/>
    <property type="molecule type" value="Genomic_DNA"/>
</dbReference>
<evidence type="ECO:0000313" key="4">
    <source>
        <dbReference type="Proteomes" id="UP000585614"/>
    </source>
</evidence>
<feature type="region of interest" description="Disordered" evidence="1">
    <location>
        <begin position="163"/>
        <end position="192"/>
    </location>
</feature>
<accession>A0A7J7RAX0</accession>
<organism evidence="3 4">
    <name type="scientific">Rhinolophus ferrumequinum</name>
    <name type="common">Greater horseshoe bat</name>
    <dbReference type="NCBI Taxonomy" id="59479"/>
    <lineage>
        <taxon>Eukaryota</taxon>
        <taxon>Metazoa</taxon>
        <taxon>Chordata</taxon>
        <taxon>Craniata</taxon>
        <taxon>Vertebrata</taxon>
        <taxon>Euteleostomi</taxon>
        <taxon>Mammalia</taxon>
        <taxon>Eutheria</taxon>
        <taxon>Laurasiatheria</taxon>
        <taxon>Chiroptera</taxon>
        <taxon>Yinpterochiroptera</taxon>
        <taxon>Rhinolophoidea</taxon>
        <taxon>Rhinolophidae</taxon>
        <taxon>Rhinolophinae</taxon>
        <taxon>Rhinolophus</taxon>
    </lineage>
</organism>
<reference evidence="3 4" key="1">
    <citation type="journal article" date="2020" name="Nature">
        <title>Six reference-quality genomes reveal evolution of bat adaptations.</title>
        <authorList>
            <person name="Jebb D."/>
            <person name="Huang Z."/>
            <person name="Pippel M."/>
            <person name="Hughes G.M."/>
            <person name="Lavrichenko K."/>
            <person name="Devanna P."/>
            <person name="Winkler S."/>
            <person name="Jermiin L.S."/>
            <person name="Skirmuntt E.C."/>
            <person name="Katzourakis A."/>
            <person name="Burkitt-Gray L."/>
            <person name="Ray D.A."/>
            <person name="Sullivan K.A.M."/>
            <person name="Roscito J.G."/>
            <person name="Kirilenko B.M."/>
            <person name="Davalos L.M."/>
            <person name="Corthals A.P."/>
            <person name="Power M.L."/>
            <person name="Jones G."/>
            <person name="Ransome R.D."/>
            <person name="Dechmann D.K.N."/>
            <person name="Locatelli A.G."/>
            <person name="Puechmaille S.J."/>
            <person name="Fedrigo O."/>
            <person name="Jarvis E.D."/>
            <person name="Hiller M."/>
            <person name="Vernes S.C."/>
            <person name="Myers E.W."/>
            <person name="Teeling E.C."/>
        </authorList>
    </citation>
    <scope>NUCLEOTIDE SEQUENCE [LARGE SCALE GENOMIC DNA]</scope>
    <source>
        <strain evidence="3">MRhiFer1</strain>
        <tissue evidence="3">Lung</tissue>
    </source>
</reference>
<sequence>MRGGWHGILCSVAVFVPSVTLNCKTAVLLVRLPVPSLTATVHKGCCPGACTQLGHLWSPTFVTVAGTANDTLQGKPLENVLREREAILMDNRRLGPAAPAHAQHIWRRCPELGLLLPQLLDRDLSTMYRPGAVQTTVPWASTTPLMAQWPRGARTQEARSCLGLSGRHDGREPEGHRPVPATGEGVLPEPGQCHLSCPSTRAEGEGSVRAAVDQT</sequence>
<feature type="chain" id="PRO_5029562972" evidence="2">
    <location>
        <begin position="21"/>
        <end position="215"/>
    </location>
</feature>
<proteinExistence type="predicted"/>